<evidence type="ECO:0000256" key="5">
    <source>
        <dbReference type="ARBA" id="ARBA00023163"/>
    </source>
</evidence>
<dbReference type="InterPro" id="IPR006027">
    <property type="entry name" value="NusB_RsmB_TIM44"/>
</dbReference>
<dbReference type="SUPFAM" id="SSF48013">
    <property type="entry name" value="NusB-like"/>
    <property type="match status" value="1"/>
</dbReference>
<name>A0A223RU63_9ACTN</name>
<dbReference type="GO" id="GO:0003723">
    <property type="term" value="F:RNA binding"/>
    <property type="evidence" value="ECO:0007669"/>
    <property type="project" value="UniProtKB-UniRule"/>
</dbReference>
<dbReference type="PANTHER" id="PTHR11078">
    <property type="entry name" value="N UTILIZATION SUBSTANCE PROTEIN B-RELATED"/>
    <property type="match status" value="1"/>
</dbReference>
<dbReference type="Pfam" id="PF01029">
    <property type="entry name" value="NusB"/>
    <property type="match status" value="1"/>
</dbReference>
<evidence type="ECO:0000313" key="10">
    <source>
        <dbReference type="Proteomes" id="UP000215043"/>
    </source>
</evidence>
<dbReference type="GO" id="GO:0005829">
    <property type="term" value="C:cytosol"/>
    <property type="evidence" value="ECO:0007669"/>
    <property type="project" value="TreeGrafter"/>
</dbReference>
<dbReference type="KEGG" id="aey:CDG81_15045"/>
<reference evidence="9 10" key="1">
    <citation type="submission" date="2017-08" db="EMBL/GenBank/DDBJ databases">
        <title>The complete genome sequence of moderately halophilic actinomycete Actinopolyspora erythraea YIM 90600, the producer of novel erythromycin, novel actinopolysporins A-C and tubercidin.</title>
        <authorList>
            <person name="Yin M."/>
            <person name="Tang S."/>
        </authorList>
    </citation>
    <scope>NUCLEOTIDE SEQUENCE [LARGE SCALE GENOMIC DNA]</scope>
    <source>
        <strain evidence="9 10">YIM 90600</strain>
    </source>
</reference>
<evidence type="ECO:0000256" key="6">
    <source>
        <dbReference type="HAMAP-Rule" id="MF_00073"/>
    </source>
</evidence>
<dbReference type="CDD" id="cd00619">
    <property type="entry name" value="Terminator_NusB"/>
    <property type="match status" value="1"/>
</dbReference>
<dbReference type="OrthoDB" id="3528057at2"/>
<proteinExistence type="inferred from homology"/>
<dbReference type="GO" id="GO:0031564">
    <property type="term" value="P:transcription antitermination"/>
    <property type="evidence" value="ECO:0007669"/>
    <property type="project" value="UniProtKB-KW"/>
</dbReference>
<sequence length="165" mass="18172">MGARSKARERAVEVLYEADLRELPPDALLRERVGSTEAPAVGEYTITLVSGVAEHRERIDELIVEYSQGWALSRMPVVDRAVLRLGFFELLWEDDIPPAVVIDEAVQLGKALSTDDTPRFVNGVLGRLAGIDERQRESLRSSGERPDSGDQDTAPDEGSPTASER</sequence>
<evidence type="ECO:0000256" key="7">
    <source>
        <dbReference type="SAM" id="MobiDB-lite"/>
    </source>
</evidence>
<dbReference type="NCBIfam" id="TIGR01951">
    <property type="entry name" value="nusB"/>
    <property type="match status" value="1"/>
</dbReference>
<keyword evidence="5 6" id="KW-0804">Transcription</keyword>
<dbReference type="GO" id="GO:0006353">
    <property type="term" value="P:DNA-templated transcription termination"/>
    <property type="evidence" value="ECO:0007669"/>
    <property type="project" value="UniProtKB-UniRule"/>
</dbReference>
<protein>
    <recommendedName>
        <fullName evidence="6">Transcription antitermination protein NusB</fullName>
    </recommendedName>
    <alternativeName>
        <fullName evidence="6">Antitermination factor NusB</fullName>
    </alternativeName>
</protein>
<evidence type="ECO:0000256" key="3">
    <source>
        <dbReference type="ARBA" id="ARBA00022884"/>
    </source>
</evidence>
<dbReference type="RefSeq" id="WP_052428254.1">
    <property type="nucleotide sequence ID" value="NZ_CP022752.1"/>
</dbReference>
<comment type="function">
    <text evidence="6">Involved in transcription antitermination. Required for transcription of ribosomal RNA (rRNA) genes. Binds specifically to the boxA antiterminator sequence of the ribosomal RNA (rrn) operons.</text>
</comment>
<dbReference type="AlphaFoldDB" id="A0A223RU63"/>
<dbReference type="Gene3D" id="1.10.940.10">
    <property type="entry name" value="NusB-like"/>
    <property type="match status" value="1"/>
</dbReference>
<dbReference type="EMBL" id="CP022752">
    <property type="protein sequence ID" value="ASU79384.1"/>
    <property type="molecule type" value="Genomic_DNA"/>
</dbReference>
<keyword evidence="2 6" id="KW-0889">Transcription antitermination</keyword>
<gene>
    <name evidence="6" type="primary">nusB</name>
    <name evidence="9" type="ORF">CDG81_15045</name>
</gene>
<evidence type="ECO:0000259" key="8">
    <source>
        <dbReference type="Pfam" id="PF01029"/>
    </source>
</evidence>
<evidence type="ECO:0000256" key="1">
    <source>
        <dbReference type="ARBA" id="ARBA00005952"/>
    </source>
</evidence>
<dbReference type="PANTHER" id="PTHR11078:SF3">
    <property type="entry name" value="ANTITERMINATION NUSB DOMAIN-CONTAINING PROTEIN"/>
    <property type="match status" value="1"/>
</dbReference>
<feature type="domain" description="NusB/RsmB/TIM44" evidence="8">
    <location>
        <begin position="6"/>
        <end position="129"/>
    </location>
</feature>
<feature type="compositionally biased region" description="Basic and acidic residues" evidence="7">
    <location>
        <begin position="132"/>
        <end position="148"/>
    </location>
</feature>
<keyword evidence="4 6" id="KW-0805">Transcription regulation</keyword>
<dbReference type="InterPro" id="IPR011605">
    <property type="entry name" value="NusB_fam"/>
</dbReference>
<dbReference type="Proteomes" id="UP000215043">
    <property type="component" value="Chromosome"/>
</dbReference>
<keyword evidence="3 6" id="KW-0694">RNA-binding</keyword>
<evidence type="ECO:0000313" key="9">
    <source>
        <dbReference type="EMBL" id="ASU79384.1"/>
    </source>
</evidence>
<dbReference type="HAMAP" id="MF_00073">
    <property type="entry name" value="NusB"/>
    <property type="match status" value="1"/>
</dbReference>
<organism evidence="9 10">
    <name type="scientific">Actinopolyspora erythraea</name>
    <dbReference type="NCBI Taxonomy" id="414996"/>
    <lineage>
        <taxon>Bacteria</taxon>
        <taxon>Bacillati</taxon>
        <taxon>Actinomycetota</taxon>
        <taxon>Actinomycetes</taxon>
        <taxon>Actinopolysporales</taxon>
        <taxon>Actinopolysporaceae</taxon>
        <taxon>Actinopolyspora</taxon>
    </lineage>
</organism>
<evidence type="ECO:0000256" key="4">
    <source>
        <dbReference type="ARBA" id="ARBA00023015"/>
    </source>
</evidence>
<comment type="similarity">
    <text evidence="1 6">Belongs to the NusB family.</text>
</comment>
<feature type="region of interest" description="Disordered" evidence="7">
    <location>
        <begin position="132"/>
        <end position="165"/>
    </location>
</feature>
<accession>A0A223RU63</accession>
<evidence type="ECO:0000256" key="2">
    <source>
        <dbReference type="ARBA" id="ARBA00022814"/>
    </source>
</evidence>
<dbReference type="InterPro" id="IPR035926">
    <property type="entry name" value="NusB-like_sf"/>
</dbReference>